<dbReference type="InterPro" id="IPR032675">
    <property type="entry name" value="LRR_dom_sf"/>
</dbReference>
<dbReference type="PANTHER" id="PTHR38926:SF5">
    <property type="entry name" value="F-BOX AND LEUCINE-RICH REPEAT PROTEIN 6"/>
    <property type="match status" value="1"/>
</dbReference>
<feature type="domain" description="F-box" evidence="1">
    <location>
        <begin position="25"/>
        <end position="85"/>
    </location>
</feature>
<proteinExistence type="predicted"/>
<evidence type="ECO:0000313" key="2">
    <source>
        <dbReference type="EMBL" id="KAH8101117.1"/>
    </source>
</evidence>
<sequence>MEHKEISGDPMDLDIVSTTPSHIVDRLPPELLACIFLFYAQEIRTRNVTEDGYPQRPYSWLAVTHVCARWRQVALDTAALWRTITYTNEVQQECIQEMFMRSGGSQLQLVICTVKNLWSSQLMADSFVPQHLKTLLCSMSRADVIELALSHKLYGEVSPQRMPLLTSLTVRCLADIPSFLDHSETPNLKELRLACDTALNTGSLDYSHPVFKHPLTKLAIENTFFKGHILGVLGEMPALRHLSLHGTFEDIQALSTRLALPRLQRLYLGGQMVEITRFLGNLDLPRTTAIQLAYNQFESTEPVTEVTPVITSRLADADGPICGVSVWTRNVHLPTHLDFYMKSPASHFERGGSLDTCPQFRIQFPAMRSASRIIYRLLTPLPIVSSIENLVISDQSLPARPVRNEEASYMAMLTAMPNLTTLRVGGDPGPAGYVIDLMEEWCNPSSERSSERWMAPSLKTLILESAQFRTSAVDPIGRRRNAIINAVNAKEKAGKPLKNLVLWRCTDLSAKEVDMMRAEIQTTTVEWDGVQVAIMF</sequence>
<dbReference type="EMBL" id="JAEVFJ010000013">
    <property type="protein sequence ID" value="KAH8101117.1"/>
    <property type="molecule type" value="Genomic_DNA"/>
</dbReference>
<dbReference type="InterPro" id="IPR001810">
    <property type="entry name" value="F-box_dom"/>
</dbReference>
<dbReference type="Proteomes" id="UP000813824">
    <property type="component" value="Unassembled WGS sequence"/>
</dbReference>
<dbReference type="Gene3D" id="1.20.1280.50">
    <property type="match status" value="1"/>
</dbReference>
<dbReference type="SUPFAM" id="SSF52058">
    <property type="entry name" value="L domain-like"/>
    <property type="match status" value="1"/>
</dbReference>
<name>A0A8K0XQB6_9AGAR</name>
<organism evidence="2 3">
    <name type="scientific">Cristinia sonorae</name>
    <dbReference type="NCBI Taxonomy" id="1940300"/>
    <lineage>
        <taxon>Eukaryota</taxon>
        <taxon>Fungi</taxon>
        <taxon>Dikarya</taxon>
        <taxon>Basidiomycota</taxon>
        <taxon>Agaricomycotina</taxon>
        <taxon>Agaricomycetes</taxon>
        <taxon>Agaricomycetidae</taxon>
        <taxon>Agaricales</taxon>
        <taxon>Pleurotineae</taxon>
        <taxon>Stephanosporaceae</taxon>
        <taxon>Cristinia</taxon>
    </lineage>
</organism>
<keyword evidence="3" id="KW-1185">Reference proteome</keyword>
<evidence type="ECO:0000259" key="1">
    <source>
        <dbReference type="Pfam" id="PF12937"/>
    </source>
</evidence>
<dbReference type="Gene3D" id="3.80.10.10">
    <property type="entry name" value="Ribonuclease Inhibitor"/>
    <property type="match status" value="1"/>
</dbReference>
<dbReference type="PANTHER" id="PTHR38926">
    <property type="entry name" value="F-BOX DOMAIN CONTAINING PROTEIN, EXPRESSED"/>
    <property type="match status" value="1"/>
</dbReference>
<evidence type="ECO:0000313" key="3">
    <source>
        <dbReference type="Proteomes" id="UP000813824"/>
    </source>
</evidence>
<dbReference type="OrthoDB" id="3172239at2759"/>
<dbReference type="Pfam" id="PF12937">
    <property type="entry name" value="F-box-like"/>
    <property type="match status" value="1"/>
</dbReference>
<reference evidence="2" key="1">
    <citation type="journal article" date="2021" name="New Phytol.">
        <title>Evolutionary innovations through gain and loss of genes in the ectomycorrhizal Boletales.</title>
        <authorList>
            <person name="Wu G."/>
            <person name="Miyauchi S."/>
            <person name="Morin E."/>
            <person name="Kuo A."/>
            <person name="Drula E."/>
            <person name="Varga T."/>
            <person name="Kohler A."/>
            <person name="Feng B."/>
            <person name="Cao Y."/>
            <person name="Lipzen A."/>
            <person name="Daum C."/>
            <person name="Hundley H."/>
            <person name="Pangilinan J."/>
            <person name="Johnson J."/>
            <person name="Barry K."/>
            <person name="LaButti K."/>
            <person name="Ng V."/>
            <person name="Ahrendt S."/>
            <person name="Min B."/>
            <person name="Choi I.G."/>
            <person name="Park H."/>
            <person name="Plett J.M."/>
            <person name="Magnuson J."/>
            <person name="Spatafora J.W."/>
            <person name="Nagy L.G."/>
            <person name="Henrissat B."/>
            <person name="Grigoriev I.V."/>
            <person name="Yang Z.L."/>
            <person name="Xu J."/>
            <person name="Martin F.M."/>
        </authorList>
    </citation>
    <scope>NUCLEOTIDE SEQUENCE</scope>
    <source>
        <strain evidence="2">KKN 215</strain>
    </source>
</reference>
<dbReference type="AlphaFoldDB" id="A0A8K0XQB6"/>
<protein>
    <recommendedName>
        <fullName evidence="1">F-box domain-containing protein</fullName>
    </recommendedName>
</protein>
<gene>
    <name evidence="2" type="ORF">BXZ70DRAFT_109620</name>
</gene>
<comment type="caution">
    <text evidence="2">The sequence shown here is derived from an EMBL/GenBank/DDBJ whole genome shotgun (WGS) entry which is preliminary data.</text>
</comment>
<accession>A0A8K0XQB6</accession>